<dbReference type="Gene3D" id="3.40.50.12670">
    <property type="match status" value="1"/>
</dbReference>
<reference evidence="2" key="1">
    <citation type="journal article" date="2023" name="bioRxiv">
        <title>Improved chromosome-level genome assembly for marigold (Tagetes erecta).</title>
        <authorList>
            <person name="Jiang F."/>
            <person name="Yuan L."/>
            <person name="Wang S."/>
            <person name="Wang H."/>
            <person name="Xu D."/>
            <person name="Wang A."/>
            <person name="Fan W."/>
        </authorList>
    </citation>
    <scope>NUCLEOTIDE SEQUENCE</scope>
    <source>
        <strain evidence="2">WSJ</strain>
        <tissue evidence="2">Leaf</tissue>
    </source>
</reference>
<gene>
    <name evidence="2" type="ORF">QVD17_18448</name>
</gene>
<dbReference type="EMBL" id="JAUHHV010000005">
    <property type="protein sequence ID" value="KAK1423153.1"/>
    <property type="molecule type" value="Genomic_DNA"/>
</dbReference>
<organism evidence="2 3">
    <name type="scientific">Tagetes erecta</name>
    <name type="common">African marigold</name>
    <dbReference type="NCBI Taxonomy" id="13708"/>
    <lineage>
        <taxon>Eukaryota</taxon>
        <taxon>Viridiplantae</taxon>
        <taxon>Streptophyta</taxon>
        <taxon>Embryophyta</taxon>
        <taxon>Tracheophyta</taxon>
        <taxon>Spermatophyta</taxon>
        <taxon>Magnoliopsida</taxon>
        <taxon>eudicotyledons</taxon>
        <taxon>Gunneridae</taxon>
        <taxon>Pentapetalae</taxon>
        <taxon>asterids</taxon>
        <taxon>campanulids</taxon>
        <taxon>Asterales</taxon>
        <taxon>Asteraceae</taxon>
        <taxon>Asteroideae</taxon>
        <taxon>Heliantheae alliance</taxon>
        <taxon>Tageteae</taxon>
        <taxon>Tagetes</taxon>
    </lineage>
</organism>
<comment type="similarity">
    <text evidence="1">Belongs to the peptidase S10 family.</text>
</comment>
<keyword evidence="3" id="KW-1185">Reference proteome</keyword>
<accession>A0AAD8NVS7</accession>
<dbReference type="GO" id="GO:0019748">
    <property type="term" value="P:secondary metabolic process"/>
    <property type="evidence" value="ECO:0007669"/>
    <property type="project" value="TreeGrafter"/>
</dbReference>
<dbReference type="GO" id="GO:0016747">
    <property type="term" value="F:acyltransferase activity, transferring groups other than amino-acyl groups"/>
    <property type="evidence" value="ECO:0007669"/>
    <property type="project" value="TreeGrafter"/>
</dbReference>
<dbReference type="PANTHER" id="PTHR11802">
    <property type="entry name" value="SERINE PROTEASE FAMILY S10 SERINE CARBOXYPEPTIDASE"/>
    <property type="match status" value="1"/>
</dbReference>
<evidence type="ECO:0000313" key="2">
    <source>
        <dbReference type="EMBL" id="KAK1423153.1"/>
    </source>
</evidence>
<evidence type="ECO:0000256" key="1">
    <source>
        <dbReference type="ARBA" id="ARBA00009431"/>
    </source>
</evidence>
<name>A0AAD8NVS7_TARER</name>
<dbReference type="InterPro" id="IPR001563">
    <property type="entry name" value="Peptidase_S10"/>
</dbReference>
<dbReference type="PRINTS" id="PR00724">
    <property type="entry name" value="CRBOXYPTASEC"/>
</dbReference>
<comment type="caution">
    <text evidence="2">The sequence shown here is derived from an EMBL/GenBank/DDBJ whole genome shotgun (WGS) entry which is preliminary data.</text>
</comment>
<evidence type="ECO:0008006" key="4">
    <source>
        <dbReference type="Google" id="ProtNLM"/>
    </source>
</evidence>
<dbReference type="Proteomes" id="UP001229421">
    <property type="component" value="Unassembled WGS sequence"/>
</dbReference>
<dbReference type="FunFam" id="3.40.50.1820:FF:000072">
    <property type="entry name" value="Serine carboxypeptidase-like 19"/>
    <property type="match status" value="1"/>
</dbReference>
<dbReference type="InterPro" id="IPR029058">
    <property type="entry name" value="AB_hydrolase_fold"/>
</dbReference>
<dbReference type="AlphaFoldDB" id="A0AAD8NVS7"/>
<dbReference type="Gene3D" id="3.40.50.1820">
    <property type="entry name" value="alpha/beta hydrolase"/>
    <property type="match status" value="1"/>
</dbReference>
<dbReference type="PANTHER" id="PTHR11802:SF318">
    <property type="entry name" value="PEPTIDASE S10, SERINE CARBOXYPEPTIDASE, ALPHA_BETA HYDROLASE FOLD PROTEIN-RELATED"/>
    <property type="match status" value="1"/>
</dbReference>
<dbReference type="Pfam" id="PF00450">
    <property type="entry name" value="Peptidase_S10"/>
    <property type="match status" value="1"/>
</dbReference>
<protein>
    <recommendedName>
        <fullName evidence="4">Peptidase S10, serine carboxypeptidase, Alpha/Beta hydrolase fold protein</fullName>
    </recommendedName>
</protein>
<sequence length="470" mass="52936">MCLKLSVSSNIIHVRYIMDPRYITLSFICIFFFTLSNSKSIVKNLPGFSGDLPFTFETGYVGVGAENEIQFFYYFVESQSDPAQDPLLLYLTGGPGTSGLFPFLYQIGPLSIRSDTSGWNNCTLELNPYSWTKAANVIFLDLPAGVGFSYATTFEGWTSSDSSLPLHTYDFLTKWFMEHPRFLSNPLYISGISYMGILVPPVTLQVYRGNERGSQPQLNIKGYLIVSPLTDRFIDFNSRLEFAHRVALISDDIYKSTKQTCGGNYVYPDPNNTECLYNLQRFDECTKDINFSNILEPVCDDVNPAPDCSAATKVTIDAWANDKDVQKALHIREGTIGVWEKTNETIHYSFGKNDTICYSYDVFSVINDHKQLATRNCQVLIINGDHDLTFPYVGTEQWIKSLNVPLKSRWKPWFVDNQVAGYEMTYAKTGYSLVYATVKGGGHAVALNKPRESSILVDGWLASQTYISDS</sequence>
<dbReference type="GO" id="GO:0006508">
    <property type="term" value="P:proteolysis"/>
    <property type="evidence" value="ECO:0007669"/>
    <property type="project" value="InterPro"/>
</dbReference>
<dbReference type="GO" id="GO:0004185">
    <property type="term" value="F:serine-type carboxypeptidase activity"/>
    <property type="evidence" value="ECO:0007669"/>
    <property type="project" value="InterPro"/>
</dbReference>
<evidence type="ECO:0000313" key="3">
    <source>
        <dbReference type="Proteomes" id="UP001229421"/>
    </source>
</evidence>
<dbReference type="SUPFAM" id="SSF53474">
    <property type="entry name" value="alpha/beta-Hydrolases"/>
    <property type="match status" value="1"/>
</dbReference>
<proteinExistence type="inferred from homology"/>